<evidence type="ECO:0000313" key="1">
    <source>
        <dbReference type="EMBL" id="KAK9834144.1"/>
    </source>
</evidence>
<proteinExistence type="predicted"/>
<evidence type="ECO:0000313" key="2">
    <source>
        <dbReference type="Proteomes" id="UP001445335"/>
    </source>
</evidence>
<keyword evidence="2" id="KW-1185">Reference proteome</keyword>
<organism evidence="1 2">
    <name type="scientific">Elliptochloris bilobata</name>
    <dbReference type="NCBI Taxonomy" id="381761"/>
    <lineage>
        <taxon>Eukaryota</taxon>
        <taxon>Viridiplantae</taxon>
        <taxon>Chlorophyta</taxon>
        <taxon>core chlorophytes</taxon>
        <taxon>Trebouxiophyceae</taxon>
        <taxon>Trebouxiophyceae incertae sedis</taxon>
        <taxon>Elliptochloris clade</taxon>
        <taxon>Elliptochloris</taxon>
    </lineage>
</organism>
<sequence>MPALFDNMQLAASCLIQDQACYIRADLEYETSTQETLEDCCRTCHKQDVQVVNGEIATGCVWQWCRMPDGCQTANGTVLQKTCMTSRQESFPMDWQDGTMVSGLHLLPGADGFFFF</sequence>
<protein>
    <submittedName>
        <fullName evidence="1">Uncharacterized protein</fullName>
    </submittedName>
</protein>
<comment type="caution">
    <text evidence="1">The sequence shown here is derived from an EMBL/GenBank/DDBJ whole genome shotgun (WGS) entry which is preliminary data.</text>
</comment>
<dbReference type="Proteomes" id="UP001445335">
    <property type="component" value="Unassembled WGS sequence"/>
</dbReference>
<dbReference type="AlphaFoldDB" id="A0AAW1RKB2"/>
<dbReference type="EMBL" id="JALJOU010000033">
    <property type="protein sequence ID" value="KAK9834144.1"/>
    <property type="molecule type" value="Genomic_DNA"/>
</dbReference>
<gene>
    <name evidence="1" type="ORF">WJX81_002606</name>
</gene>
<reference evidence="1 2" key="1">
    <citation type="journal article" date="2024" name="Nat. Commun.">
        <title>Phylogenomics reveals the evolutionary origins of lichenization in chlorophyte algae.</title>
        <authorList>
            <person name="Puginier C."/>
            <person name="Libourel C."/>
            <person name="Otte J."/>
            <person name="Skaloud P."/>
            <person name="Haon M."/>
            <person name="Grisel S."/>
            <person name="Petersen M."/>
            <person name="Berrin J.G."/>
            <person name="Delaux P.M."/>
            <person name="Dal Grande F."/>
            <person name="Keller J."/>
        </authorList>
    </citation>
    <scope>NUCLEOTIDE SEQUENCE [LARGE SCALE GENOMIC DNA]</scope>
    <source>
        <strain evidence="1 2">SAG 245.80</strain>
    </source>
</reference>
<accession>A0AAW1RKB2</accession>
<name>A0AAW1RKB2_9CHLO</name>